<organism evidence="2 3">
    <name type="scientific">Devosia nanyangense</name>
    <dbReference type="NCBI Taxonomy" id="1228055"/>
    <lineage>
        <taxon>Bacteria</taxon>
        <taxon>Pseudomonadati</taxon>
        <taxon>Pseudomonadota</taxon>
        <taxon>Alphaproteobacteria</taxon>
        <taxon>Hyphomicrobiales</taxon>
        <taxon>Devosiaceae</taxon>
        <taxon>Devosia</taxon>
    </lineage>
</organism>
<sequence length="396" mass="43870">MATSHGADLGTLELPYSVIRNLTSPDEKANGVQTWFANINARDVIGISTQDNLRTYIAEHSPAKRNPVHRQIENTIRELPDRFINRNSGVTITCTDCEVDDTKKVARLVNASIINGAQTQGELKRYFESDGGEAADFMVRAEIVMEPLHDQIVEIAIARNTATAVKSVSQAGARGYLTELKASIERGLPGETIQMNETDAVGPNVLNTQSVLQMARLLMPETLANGARNLPYKQGGKCLADFASWASAKDKDPEARKLYDFTVAMAPVAVREYRRWESHDAWNGHRLHEYGKSSDKPHGGRPVRRDRLTGKVVWVAPGLLFPIISALSAFVAQRDGKWALEVPKSHFKEDELIRFAVQQFRSDSIHREVALMGRSESAYDALGIYTDTIASVLKQA</sequence>
<reference evidence="2" key="1">
    <citation type="submission" date="2020-07" db="EMBL/GenBank/DDBJ databases">
        <title>Huge and variable diversity of episymbiotic CPR bacteria and DPANN archaea in groundwater ecosystems.</title>
        <authorList>
            <person name="He C.Y."/>
            <person name="Keren R."/>
            <person name="Whittaker M."/>
            <person name="Farag I.F."/>
            <person name="Doudna J."/>
            <person name="Cate J.H.D."/>
            <person name="Banfield J.F."/>
        </authorList>
    </citation>
    <scope>NUCLEOTIDE SEQUENCE</scope>
    <source>
        <strain evidence="2">NC_groundwater_1586_Pr3_B-0.1um_66_15</strain>
    </source>
</reference>
<evidence type="ECO:0000259" key="1">
    <source>
        <dbReference type="Pfam" id="PF10592"/>
    </source>
</evidence>
<accession>A0A933KYM7</accession>
<name>A0A933KYM7_9HYPH</name>
<dbReference type="AlphaFoldDB" id="A0A933KYM7"/>
<dbReference type="Pfam" id="PF10592">
    <property type="entry name" value="AIPR"/>
    <property type="match status" value="1"/>
</dbReference>
<proteinExistence type="predicted"/>
<dbReference type="InterPro" id="IPR018891">
    <property type="entry name" value="AIPR_C"/>
</dbReference>
<dbReference type="Proteomes" id="UP000782610">
    <property type="component" value="Unassembled WGS sequence"/>
</dbReference>
<dbReference type="EMBL" id="JACRAF010000004">
    <property type="protein sequence ID" value="MBI4920251.1"/>
    <property type="molecule type" value="Genomic_DNA"/>
</dbReference>
<protein>
    <submittedName>
        <fullName evidence="2">AIPR family protein</fullName>
    </submittedName>
</protein>
<gene>
    <name evidence="2" type="ORF">HY834_00745</name>
</gene>
<comment type="caution">
    <text evidence="2">The sequence shown here is derived from an EMBL/GenBank/DDBJ whole genome shotgun (WGS) entry which is preliminary data.</text>
</comment>
<feature type="domain" description="Abortive phage infection protein C-terminal" evidence="1">
    <location>
        <begin position="52"/>
        <end position="185"/>
    </location>
</feature>
<evidence type="ECO:0000313" key="2">
    <source>
        <dbReference type="EMBL" id="MBI4920251.1"/>
    </source>
</evidence>
<evidence type="ECO:0000313" key="3">
    <source>
        <dbReference type="Proteomes" id="UP000782610"/>
    </source>
</evidence>